<dbReference type="AlphaFoldDB" id="B9L035"/>
<dbReference type="SMART" id="SM00418">
    <property type="entry name" value="HTH_ARSR"/>
    <property type="match status" value="1"/>
</dbReference>
<dbReference type="KEGG" id="tro:trd_1039"/>
<dbReference type="CDD" id="cd00090">
    <property type="entry name" value="HTH_ARSR"/>
    <property type="match status" value="1"/>
</dbReference>
<evidence type="ECO:0000256" key="2">
    <source>
        <dbReference type="ARBA" id="ARBA00023125"/>
    </source>
</evidence>
<dbReference type="RefSeq" id="WP_015921993.1">
    <property type="nucleotide sequence ID" value="NC_011959.1"/>
</dbReference>
<gene>
    <name evidence="5" type="ordered locus">trd_1039</name>
</gene>
<dbReference type="PROSITE" id="PS51118">
    <property type="entry name" value="HTH_HXLR"/>
    <property type="match status" value="1"/>
</dbReference>
<evidence type="ECO:0000256" key="3">
    <source>
        <dbReference type="ARBA" id="ARBA00023163"/>
    </source>
</evidence>
<organism evidence="5 6">
    <name type="scientific">Thermomicrobium roseum (strain ATCC 27502 / DSM 5159 / P-2)</name>
    <dbReference type="NCBI Taxonomy" id="309801"/>
    <lineage>
        <taxon>Bacteria</taxon>
        <taxon>Pseudomonadati</taxon>
        <taxon>Thermomicrobiota</taxon>
        <taxon>Thermomicrobia</taxon>
        <taxon>Thermomicrobiales</taxon>
        <taxon>Thermomicrobiaceae</taxon>
        <taxon>Thermomicrobium</taxon>
    </lineage>
</organism>
<dbReference type="STRING" id="309801.trd_1039"/>
<keyword evidence="1" id="KW-0805">Transcription regulation</keyword>
<dbReference type="Pfam" id="PF01638">
    <property type="entry name" value="HxlR"/>
    <property type="match status" value="1"/>
</dbReference>
<evidence type="ECO:0000256" key="1">
    <source>
        <dbReference type="ARBA" id="ARBA00023015"/>
    </source>
</evidence>
<dbReference type="Proteomes" id="UP000000447">
    <property type="component" value="Chromosome"/>
</dbReference>
<keyword evidence="2" id="KW-0238">DNA-binding</keyword>
<dbReference type="GO" id="GO:0003677">
    <property type="term" value="F:DNA binding"/>
    <property type="evidence" value="ECO:0007669"/>
    <property type="project" value="UniProtKB-KW"/>
</dbReference>
<name>B9L035_THERP</name>
<sequence length="105" mass="11994">MHALPLPPERCPLARTAAILCDRWTPLILRDLARGLDRFSQLERSVRGISPKTLSTRLKQLEAAGLIRRIESDGSHRRYGLTPRGEALIPLIRAMRDYGRTWLTH</sequence>
<dbReference type="HOGENOM" id="CLU_111585_5_3_0"/>
<dbReference type="SUPFAM" id="SSF46785">
    <property type="entry name" value="Winged helix' DNA-binding domain"/>
    <property type="match status" value="1"/>
</dbReference>
<dbReference type="eggNOG" id="COG1733">
    <property type="taxonomic scope" value="Bacteria"/>
</dbReference>
<dbReference type="PANTHER" id="PTHR33204:SF18">
    <property type="entry name" value="TRANSCRIPTIONAL REGULATORY PROTEIN"/>
    <property type="match status" value="1"/>
</dbReference>
<reference evidence="5 6" key="1">
    <citation type="journal article" date="2009" name="PLoS ONE">
        <title>Complete genome sequence of the aerobic CO-oxidizing thermophile Thermomicrobium roseum.</title>
        <authorList>
            <person name="Wu D."/>
            <person name="Raymond J."/>
            <person name="Wu M."/>
            <person name="Chatterji S."/>
            <person name="Ren Q."/>
            <person name="Graham J.E."/>
            <person name="Bryant D.A."/>
            <person name="Robb F."/>
            <person name="Colman A."/>
            <person name="Tallon L.J."/>
            <person name="Badger J.H."/>
            <person name="Madupu R."/>
            <person name="Ward N.L."/>
            <person name="Eisen J.A."/>
        </authorList>
    </citation>
    <scope>NUCLEOTIDE SEQUENCE [LARGE SCALE GENOMIC DNA]</scope>
    <source>
        <strain evidence="6">ATCC 27502 / DSM 5159 / P-2</strain>
    </source>
</reference>
<dbReference type="GO" id="GO:0003700">
    <property type="term" value="F:DNA-binding transcription factor activity"/>
    <property type="evidence" value="ECO:0007669"/>
    <property type="project" value="InterPro"/>
</dbReference>
<dbReference type="InterPro" id="IPR036390">
    <property type="entry name" value="WH_DNA-bd_sf"/>
</dbReference>
<keyword evidence="6" id="KW-1185">Reference proteome</keyword>
<dbReference type="InterPro" id="IPR011991">
    <property type="entry name" value="ArsR-like_HTH"/>
</dbReference>
<dbReference type="PANTHER" id="PTHR33204">
    <property type="entry name" value="TRANSCRIPTIONAL REGULATOR, MARR FAMILY"/>
    <property type="match status" value="1"/>
</dbReference>
<dbReference type="EMBL" id="CP001275">
    <property type="protein sequence ID" value="ACM05776.1"/>
    <property type="molecule type" value="Genomic_DNA"/>
</dbReference>
<evidence type="ECO:0000313" key="5">
    <source>
        <dbReference type="EMBL" id="ACM05776.1"/>
    </source>
</evidence>
<evidence type="ECO:0000259" key="4">
    <source>
        <dbReference type="PROSITE" id="PS51118"/>
    </source>
</evidence>
<dbReference type="InterPro" id="IPR001845">
    <property type="entry name" value="HTH_ArsR_DNA-bd_dom"/>
</dbReference>
<feature type="domain" description="HTH hxlR-type" evidence="4">
    <location>
        <begin position="11"/>
        <end position="105"/>
    </location>
</feature>
<dbReference type="InterPro" id="IPR002577">
    <property type="entry name" value="HTH_HxlR"/>
</dbReference>
<dbReference type="InterPro" id="IPR036388">
    <property type="entry name" value="WH-like_DNA-bd_sf"/>
</dbReference>
<proteinExistence type="predicted"/>
<accession>B9L035</accession>
<dbReference type="OrthoDB" id="9791143at2"/>
<dbReference type="Gene3D" id="1.10.10.10">
    <property type="entry name" value="Winged helix-like DNA-binding domain superfamily/Winged helix DNA-binding domain"/>
    <property type="match status" value="1"/>
</dbReference>
<keyword evidence="3" id="KW-0804">Transcription</keyword>
<protein>
    <submittedName>
        <fullName evidence="5">Putative transcriptional regulator superfamily</fullName>
    </submittedName>
</protein>
<evidence type="ECO:0000313" key="6">
    <source>
        <dbReference type="Proteomes" id="UP000000447"/>
    </source>
</evidence>